<dbReference type="PANTHER" id="PTHR14514:SF2">
    <property type="entry name" value="A-KINASE ANCHOR PROTEIN 6"/>
    <property type="match status" value="1"/>
</dbReference>
<feature type="compositionally biased region" description="Low complexity" evidence="5">
    <location>
        <begin position="398"/>
        <end position="421"/>
    </location>
</feature>
<evidence type="ECO:0000256" key="5">
    <source>
        <dbReference type="SAM" id="MobiDB-lite"/>
    </source>
</evidence>
<feature type="compositionally biased region" description="Polar residues" evidence="5">
    <location>
        <begin position="275"/>
        <end position="284"/>
    </location>
</feature>
<dbReference type="GO" id="GO:0016529">
    <property type="term" value="C:sarcoplasmic reticulum"/>
    <property type="evidence" value="ECO:0007669"/>
    <property type="project" value="TreeGrafter"/>
</dbReference>
<accession>A0A9D3SBW1</accession>
<dbReference type="AlphaFoldDB" id="A0A9D3SBW1"/>
<name>A0A9D3SBW1_ANGAN</name>
<feature type="region of interest" description="Disordered" evidence="5">
    <location>
        <begin position="275"/>
        <end position="421"/>
    </location>
</feature>
<evidence type="ECO:0000256" key="2">
    <source>
        <dbReference type="ARBA" id="ARBA00022553"/>
    </source>
</evidence>
<reference evidence="6" key="1">
    <citation type="submission" date="2021-01" db="EMBL/GenBank/DDBJ databases">
        <title>A chromosome-scale assembly of European eel, Anguilla anguilla.</title>
        <authorList>
            <person name="Henkel C."/>
            <person name="Jong-Raadsen S.A."/>
            <person name="Dufour S."/>
            <person name="Weltzien F.-A."/>
            <person name="Palstra A.P."/>
            <person name="Pelster B."/>
            <person name="Spaink H.P."/>
            <person name="Van Den Thillart G.E."/>
            <person name="Jansen H."/>
            <person name="Zahm M."/>
            <person name="Klopp C."/>
            <person name="Cedric C."/>
            <person name="Louis A."/>
            <person name="Berthelot C."/>
            <person name="Parey E."/>
            <person name="Roest Crollius H."/>
            <person name="Montfort J."/>
            <person name="Robinson-Rechavi M."/>
            <person name="Bucao C."/>
            <person name="Bouchez O."/>
            <person name="Gislard M."/>
            <person name="Lluch J."/>
            <person name="Milhes M."/>
            <person name="Lampietro C."/>
            <person name="Lopez Roques C."/>
            <person name="Donnadieu C."/>
            <person name="Braasch I."/>
            <person name="Desvignes T."/>
            <person name="Postlethwait J."/>
            <person name="Bobe J."/>
            <person name="Guiguen Y."/>
            <person name="Dirks R."/>
        </authorList>
    </citation>
    <scope>NUCLEOTIDE SEQUENCE</scope>
    <source>
        <strain evidence="6">Tag_6206</strain>
        <tissue evidence="6">Liver</tissue>
    </source>
</reference>
<keyword evidence="2" id="KW-0597">Phosphoprotein</keyword>
<evidence type="ECO:0000313" key="6">
    <source>
        <dbReference type="EMBL" id="KAG5857472.1"/>
    </source>
</evidence>
<keyword evidence="7" id="KW-1185">Reference proteome</keyword>
<feature type="compositionally biased region" description="Basic and acidic residues" evidence="5">
    <location>
        <begin position="350"/>
        <end position="359"/>
    </location>
</feature>
<feature type="region of interest" description="Disordered" evidence="5">
    <location>
        <begin position="1"/>
        <end position="62"/>
    </location>
</feature>
<organism evidence="6 7">
    <name type="scientific">Anguilla anguilla</name>
    <name type="common">European freshwater eel</name>
    <name type="synonym">Muraena anguilla</name>
    <dbReference type="NCBI Taxonomy" id="7936"/>
    <lineage>
        <taxon>Eukaryota</taxon>
        <taxon>Metazoa</taxon>
        <taxon>Chordata</taxon>
        <taxon>Craniata</taxon>
        <taxon>Vertebrata</taxon>
        <taxon>Euteleostomi</taxon>
        <taxon>Actinopterygii</taxon>
        <taxon>Neopterygii</taxon>
        <taxon>Teleostei</taxon>
        <taxon>Anguilliformes</taxon>
        <taxon>Anguillidae</taxon>
        <taxon>Anguilla</taxon>
    </lineage>
</organism>
<dbReference type="GO" id="GO:0051018">
    <property type="term" value="F:protein kinase A binding"/>
    <property type="evidence" value="ECO:0007669"/>
    <property type="project" value="TreeGrafter"/>
</dbReference>
<gene>
    <name evidence="6" type="ORF">ANANG_G00019820</name>
</gene>
<evidence type="ECO:0000256" key="3">
    <source>
        <dbReference type="ARBA" id="ARBA00022737"/>
    </source>
</evidence>
<keyword evidence="4" id="KW-0472">Membrane</keyword>
<dbReference type="GO" id="GO:0048471">
    <property type="term" value="C:perinuclear region of cytoplasm"/>
    <property type="evidence" value="ECO:0007669"/>
    <property type="project" value="TreeGrafter"/>
</dbReference>
<evidence type="ECO:0000313" key="7">
    <source>
        <dbReference type="Proteomes" id="UP001044222"/>
    </source>
</evidence>
<comment type="subcellular location">
    <subcellularLocation>
        <location evidence="1">Endomembrane system</location>
    </subcellularLocation>
</comment>
<dbReference type="GO" id="GO:0044325">
    <property type="term" value="F:transmembrane transporter binding"/>
    <property type="evidence" value="ECO:0007669"/>
    <property type="project" value="TreeGrafter"/>
</dbReference>
<sequence>MSIVVSPMASEAASPMITSVTPTLDPCAKDEGGGPGEGTGSDGPVREQDPARRHQKPPPLHTGADWKVVLHLPEIETWLRATTARVRDLTHSVQQDTLNKHVDVHLVQLKDICEDISDHVEQIHALLETEFSLKLLSYSVNIIVDIRTVQLLWHQLRVSVLVLRERLLQGLQDSNGNYTRQTHILQAFSQDHDQARLDALTEVDDSGQLTIKCSQDYFSLDCGITAFELSDYSPGDDPEGQVRGQETRSCYPELEQDFPELIQSVGLLTVAAERLSSQHSQGSPTGRAPPSKRPRGTLRLARQLARLARRRAREAPQGESALSKRPLRDRADASPSQPSLPKKAMYPEGASRDDSESVLKRVPPLSSLRFQADISRSTPSLLDPRPLQVLAGADLGLPQRRQPIVRQPQRPPGQGRASPAP</sequence>
<keyword evidence="3" id="KW-0677">Repeat</keyword>
<evidence type="ECO:0000256" key="4">
    <source>
        <dbReference type="ARBA" id="ARBA00023136"/>
    </source>
</evidence>
<proteinExistence type="predicted"/>
<dbReference type="EMBL" id="JAFIRN010000001">
    <property type="protein sequence ID" value="KAG5857472.1"/>
    <property type="molecule type" value="Genomic_DNA"/>
</dbReference>
<evidence type="ECO:0000256" key="1">
    <source>
        <dbReference type="ARBA" id="ARBA00004308"/>
    </source>
</evidence>
<protein>
    <submittedName>
        <fullName evidence="6">Uncharacterized protein</fullName>
    </submittedName>
</protein>
<dbReference type="PANTHER" id="PTHR14514">
    <property type="entry name" value="PKA ANCHORING PROTEIN"/>
    <property type="match status" value="1"/>
</dbReference>
<comment type="caution">
    <text evidence="6">The sequence shown here is derived from an EMBL/GenBank/DDBJ whole genome shotgun (WGS) entry which is preliminary data.</text>
</comment>
<dbReference type="Proteomes" id="UP001044222">
    <property type="component" value="Unassembled WGS sequence"/>
</dbReference>